<dbReference type="PANTHER" id="PTHR37292:SF2">
    <property type="entry name" value="DUF262 DOMAIN-CONTAINING PROTEIN"/>
    <property type="match status" value="1"/>
</dbReference>
<dbReference type="STRING" id="391735.Veis_2482"/>
<organism evidence="2 3">
    <name type="scientific">Verminephrobacter eiseniae (strain EF01-2)</name>
    <dbReference type="NCBI Taxonomy" id="391735"/>
    <lineage>
        <taxon>Bacteria</taxon>
        <taxon>Pseudomonadati</taxon>
        <taxon>Pseudomonadota</taxon>
        <taxon>Betaproteobacteria</taxon>
        <taxon>Burkholderiales</taxon>
        <taxon>Comamonadaceae</taxon>
        <taxon>Verminephrobacter</taxon>
    </lineage>
</organism>
<keyword evidence="3" id="KW-1185">Reference proteome</keyword>
<reference evidence="3" key="1">
    <citation type="submission" date="2006-12" db="EMBL/GenBank/DDBJ databases">
        <title>Complete sequence of chromosome 1 of Verminephrobacter eiseniae EF01-2.</title>
        <authorList>
            <person name="Copeland A."/>
            <person name="Lucas S."/>
            <person name="Lapidus A."/>
            <person name="Barry K."/>
            <person name="Detter J.C."/>
            <person name="Glavina del Rio T."/>
            <person name="Dalin E."/>
            <person name="Tice H."/>
            <person name="Pitluck S."/>
            <person name="Chertkov O."/>
            <person name="Brettin T."/>
            <person name="Bruce D."/>
            <person name="Han C."/>
            <person name="Tapia R."/>
            <person name="Gilna P."/>
            <person name="Schmutz J."/>
            <person name="Larimer F."/>
            <person name="Land M."/>
            <person name="Hauser L."/>
            <person name="Kyrpides N."/>
            <person name="Kim E."/>
            <person name="Stahl D."/>
            <person name="Richardson P."/>
        </authorList>
    </citation>
    <scope>NUCLEOTIDE SEQUENCE [LARGE SCALE GENOMIC DNA]</scope>
    <source>
        <strain evidence="3">EF01-2</strain>
    </source>
</reference>
<protein>
    <recommendedName>
        <fullName evidence="1">GmrSD restriction endonucleases N-terminal domain-containing protein</fullName>
    </recommendedName>
</protein>
<dbReference type="Pfam" id="PF03235">
    <property type="entry name" value="GmrSD_N"/>
    <property type="match status" value="1"/>
</dbReference>
<dbReference type="OrthoDB" id="9798761at2"/>
<evidence type="ECO:0000259" key="1">
    <source>
        <dbReference type="Pfam" id="PF03235"/>
    </source>
</evidence>
<evidence type="ECO:0000313" key="3">
    <source>
        <dbReference type="Proteomes" id="UP000000374"/>
    </source>
</evidence>
<evidence type="ECO:0000313" key="2">
    <source>
        <dbReference type="EMBL" id="ABM58227.1"/>
    </source>
</evidence>
<feature type="domain" description="GmrSD restriction endonucleases N-terminal" evidence="1">
    <location>
        <begin position="44"/>
        <end position="352"/>
    </location>
</feature>
<dbReference type="InterPro" id="IPR004919">
    <property type="entry name" value="GmrSD_N"/>
</dbReference>
<gene>
    <name evidence="2" type="ordered locus">Veis_2482</name>
</gene>
<dbReference type="KEGG" id="vei:Veis_2482"/>
<proteinExistence type="predicted"/>
<accession>A1WKS0</accession>
<dbReference type="EMBL" id="CP000542">
    <property type="protein sequence ID" value="ABM58227.1"/>
    <property type="molecule type" value="Genomic_DNA"/>
</dbReference>
<dbReference type="Proteomes" id="UP000000374">
    <property type="component" value="Chromosome"/>
</dbReference>
<dbReference type="PANTHER" id="PTHR37292">
    <property type="entry name" value="VNG6097C"/>
    <property type="match status" value="1"/>
</dbReference>
<name>A1WKS0_VEREI</name>
<dbReference type="HOGENOM" id="CLU_387764_0_0_4"/>
<dbReference type="AlphaFoldDB" id="A1WKS0"/>
<sequence>MWCRGARHWNCARQAPATSSSRCAPLFEGHKMSIKYDSKREPLAEIIKKATINATYVIPDLQRPYVWSPRQVTMLVDSLFRGWPFGSLLLWEVKPDCFEANEGIPHRPFWQVVDRTGNDNGSQNSALGQPATYQMVLDGQQRVQSLILALGGDQWGFQLLDSEWALDLQDRRVKPSNHWSKASMCIDLQKFTGELKAKNDIVRKIEAGKILEWAILDSVTGQSVESRPANYVYPLETAKGNPGRFIRLSRFWDLVQKDLSEREYKKLLEPMLKEHGVSDAGRLDLLDSLAEFMKVVENVKINSFVPALQIESFELTPQWSKDDYSDAIVNIFTRLDTAGRTLTREEITLAWLKVGWLPEKADNKTAGQCLEELRTALGDRGFRIETDEIVRLISFVWAVECRGGTLLDSKDLLKGEIVRSMAASVAATWTKLKPRVESCADLIKERDLLENQGSFNAIIVYLTWYRLAFDRFDAVAGSVSVIERDSLEKQLNLRAAQFLDRWVFGSQWANVWGDGAVLNFQNFATELNTIFGKLKTAQASGLIAAVDDGINQMMARVSTKAVEQINNVLVRYRHRVHAYHPFLWVWHRLEDDRWKNSSIQMRTGCKQTRLEVDHTVADAWWARLVEQQIKAKLATFVGTDEEKTLIAPDDFESRDDAIAFINLLGNCSLLDKSFNISKSDESMRHFLQQVHEFKDGKVQMTDWEAALALTPTLTLPDGSTFADIKMTIRTRDALIRKDLIEFIGGQKHRVD</sequence>
<dbReference type="eggNOG" id="COG1479">
    <property type="taxonomic scope" value="Bacteria"/>
</dbReference>